<evidence type="ECO:0000256" key="4">
    <source>
        <dbReference type="ARBA" id="ARBA00023136"/>
    </source>
</evidence>
<keyword evidence="3 5" id="KW-1133">Transmembrane helix</keyword>
<dbReference type="GO" id="GO:0007605">
    <property type="term" value="P:sensory perception of sound"/>
    <property type="evidence" value="ECO:0007669"/>
    <property type="project" value="Ensembl"/>
</dbReference>
<comment type="subcellular location">
    <subcellularLocation>
        <location evidence="1">Membrane</location>
        <topology evidence="1">Multi-pass membrane protein</topology>
    </subcellularLocation>
</comment>
<keyword evidence="8" id="KW-1185">Reference proteome</keyword>
<dbReference type="Pfam" id="PF00916">
    <property type="entry name" value="Sulfate_transp"/>
    <property type="match status" value="1"/>
</dbReference>
<dbReference type="Pfam" id="PF01740">
    <property type="entry name" value="STAS"/>
    <property type="match status" value="1"/>
</dbReference>
<feature type="transmembrane region" description="Helical" evidence="5">
    <location>
        <begin position="436"/>
        <end position="457"/>
    </location>
</feature>
<keyword evidence="4 5" id="KW-0472">Membrane</keyword>
<dbReference type="PROSITE" id="PS50801">
    <property type="entry name" value="STAS"/>
    <property type="match status" value="1"/>
</dbReference>
<protein>
    <submittedName>
        <fullName evidence="7">Solute carrier family 26 member 2</fullName>
    </submittedName>
</protein>
<dbReference type="Ensembl" id="ENSEBUT00000017110.1">
    <property type="protein sequence ID" value="ENSEBUP00000016534.1"/>
    <property type="gene ID" value="ENSEBUG00000010369.1"/>
</dbReference>
<dbReference type="Gene3D" id="3.30.750.24">
    <property type="entry name" value="STAS domain"/>
    <property type="match status" value="1"/>
</dbReference>
<feature type="transmembrane region" description="Helical" evidence="5">
    <location>
        <begin position="118"/>
        <end position="134"/>
    </location>
</feature>
<accession>A0A8C4QJU5</accession>
<feature type="transmembrane region" description="Helical" evidence="5">
    <location>
        <begin position="198"/>
        <end position="229"/>
    </location>
</feature>
<dbReference type="Ensembl" id="ENSEBUT00000017117.1">
    <property type="protein sequence ID" value="ENSEBUP00000016540.1"/>
    <property type="gene ID" value="ENSEBUG00000010369.1"/>
</dbReference>
<dbReference type="GO" id="GO:0060117">
    <property type="term" value="P:auditory receptor cell development"/>
    <property type="evidence" value="ECO:0007669"/>
    <property type="project" value="Ensembl"/>
</dbReference>
<dbReference type="GO" id="GO:0016020">
    <property type="term" value="C:membrane"/>
    <property type="evidence" value="ECO:0007669"/>
    <property type="project" value="UniProtKB-SubCell"/>
</dbReference>
<evidence type="ECO:0000256" key="1">
    <source>
        <dbReference type="ARBA" id="ARBA00004141"/>
    </source>
</evidence>
<dbReference type="InterPro" id="IPR018045">
    <property type="entry name" value="S04_transporter_CS"/>
</dbReference>
<sequence length="703" mass="77650">MAEENGLISIPLLNRNIDRPAELSDRNPRCLRHTLLHRRPDPPWNLQASLTKKLKNECVCTPRAAKNGLFNLFPVLQWLPKYKIKEMLLGDVMSGLIVGVLLVPQSIAYSLLAGQDPIYGLYSSFFACIIYFILGSSRHISVSIFGVLCLMIGQVVDRELIVAGFTSADDSQAHEKLNYSESHENVTFGGVVYTRSDFAILVGTTVTFVAGVYQITMGIFQLGFIAIYLSEPMLSGFVTGASFVILTSQVKYMLGLHIPRTGGPGSLLLTWYYILKNIGHTNICDLITSAICLFIMVPIKEVNERYKKKMKAPFPIDLIVIIFATLVSHFGKLEENFDSSIAGEIPIGFKPPRAPSWTLVPSVLVDGIPIAIIGFAITVSLSEMFAKKHGYTIRPNQEVIAIGCCNLIPAFFYSFTTSAALAKTLVKEATGCQTQVSGLITAMCLLLVLLVIAPLFYSLQKCVLAIVTVVNLRSAFRKFLDIPKMWQENCIDTIIWFITMLTSALISPELGLLIGICISLLAFIIRTQWPRAVLLGRVEGTTDCYADLEAYTNVSEVKGVRIFSFSAPLYYANKDNFSTKLHSKTAVNPELVVAWRKNESKESKQKDEQSDTNGVIIVPDPFDFHTLVLDFSSVNFLDMVGTGVVKSTCSDYQTIGLRVLIAGCNPSVLDSLSRARFIDGNDEEVLFFSVHEAVEHALARHSG</sequence>
<dbReference type="GO" id="GO:0008271">
    <property type="term" value="F:secondary active sulfate transmembrane transporter activity"/>
    <property type="evidence" value="ECO:0007669"/>
    <property type="project" value="InterPro"/>
</dbReference>
<dbReference type="PROSITE" id="PS01130">
    <property type="entry name" value="SLC26A"/>
    <property type="match status" value="1"/>
</dbReference>
<dbReference type="GeneTree" id="ENSGT01150000286920"/>
<feature type="transmembrane region" description="Helical" evidence="5">
    <location>
        <begin position="367"/>
        <end position="386"/>
    </location>
</feature>
<feature type="transmembrane region" description="Helical" evidence="5">
    <location>
        <begin position="398"/>
        <end position="416"/>
    </location>
</feature>
<dbReference type="InterPro" id="IPR011547">
    <property type="entry name" value="SLC26A/SulP_dom"/>
</dbReference>
<dbReference type="NCBIfam" id="TIGR00815">
    <property type="entry name" value="sulP"/>
    <property type="match status" value="1"/>
</dbReference>
<feature type="transmembrane region" description="Helical" evidence="5">
    <location>
        <begin position="494"/>
        <end position="525"/>
    </location>
</feature>
<evidence type="ECO:0000313" key="7">
    <source>
        <dbReference type="Ensembl" id="ENSEBUP00000016540.1"/>
    </source>
</evidence>
<dbReference type="FunFam" id="3.30.750.24:FF:000003">
    <property type="entry name" value="Chloride anion exchanger"/>
    <property type="match status" value="1"/>
</dbReference>
<dbReference type="Proteomes" id="UP000694388">
    <property type="component" value="Unplaced"/>
</dbReference>
<feature type="domain" description="STAS" evidence="6">
    <location>
        <begin position="550"/>
        <end position="697"/>
    </location>
</feature>
<evidence type="ECO:0000256" key="5">
    <source>
        <dbReference type="SAM" id="Phobius"/>
    </source>
</evidence>
<dbReference type="InterPro" id="IPR002645">
    <property type="entry name" value="STAS_dom"/>
</dbReference>
<dbReference type="CDD" id="cd07042">
    <property type="entry name" value="STAS_SulP_like_sulfate_transporter"/>
    <property type="match status" value="1"/>
</dbReference>
<feature type="transmembrane region" description="Helical" evidence="5">
    <location>
        <begin position="88"/>
        <end position="112"/>
    </location>
</feature>
<dbReference type="InterPro" id="IPR036513">
    <property type="entry name" value="STAS_dom_sf"/>
</dbReference>
<feature type="transmembrane region" description="Helical" evidence="5">
    <location>
        <begin position="311"/>
        <end position="330"/>
    </location>
</feature>
<organism evidence="7 8">
    <name type="scientific">Eptatretus burgeri</name>
    <name type="common">Inshore hagfish</name>
    <dbReference type="NCBI Taxonomy" id="7764"/>
    <lineage>
        <taxon>Eukaryota</taxon>
        <taxon>Metazoa</taxon>
        <taxon>Chordata</taxon>
        <taxon>Craniata</taxon>
        <taxon>Vertebrata</taxon>
        <taxon>Cyclostomata</taxon>
        <taxon>Myxini</taxon>
        <taxon>Myxiniformes</taxon>
        <taxon>Myxinidae</taxon>
        <taxon>Eptatretinae</taxon>
        <taxon>Eptatretus</taxon>
    </lineage>
</organism>
<dbReference type="AlphaFoldDB" id="A0A8C4QJU5"/>
<dbReference type="InterPro" id="IPR001902">
    <property type="entry name" value="SLC26A/SulP_fam"/>
</dbReference>
<dbReference type="GO" id="GO:0032474">
    <property type="term" value="P:otolith morphogenesis"/>
    <property type="evidence" value="ECO:0007669"/>
    <property type="project" value="Ensembl"/>
</dbReference>
<reference evidence="7" key="1">
    <citation type="submission" date="2025-05" db="UniProtKB">
        <authorList>
            <consortium name="Ensembl"/>
        </authorList>
    </citation>
    <scope>IDENTIFICATION</scope>
</reference>
<evidence type="ECO:0000256" key="3">
    <source>
        <dbReference type="ARBA" id="ARBA00022989"/>
    </source>
</evidence>
<dbReference type="PANTHER" id="PTHR11814">
    <property type="entry name" value="SULFATE TRANSPORTER"/>
    <property type="match status" value="1"/>
</dbReference>
<dbReference type="GO" id="GO:0048884">
    <property type="term" value="P:neuromast development"/>
    <property type="evidence" value="ECO:0007669"/>
    <property type="project" value="Ensembl"/>
</dbReference>
<proteinExistence type="predicted"/>
<keyword evidence="2 5" id="KW-0812">Transmembrane</keyword>
<evidence type="ECO:0000256" key="2">
    <source>
        <dbReference type="ARBA" id="ARBA00022692"/>
    </source>
</evidence>
<dbReference type="GO" id="GO:0036269">
    <property type="term" value="P:swimming behavior"/>
    <property type="evidence" value="ECO:0007669"/>
    <property type="project" value="Ensembl"/>
</dbReference>
<dbReference type="SUPFAM" id="SSF52091">
    <property type="entry name" value="SpoIIaa-like"/>
    <property type="match status" value="1"/>
</dbReference>
<evidence type="ECO:0000259" key="6">
    <source>
        <dbReference type="PROSITE" id="PS50801"/>
    </source>
</evidence>
<name>A0A8C4QJU5_EPTBU</name>
<evidence type="ECO:0000313" key="8">
    <source>
        <dbReference type="Proteomes" id="UP000694388"/>
    </source>
</evidence>